<comment type="caution">
    <text evidence="1">The sequence shown here is derived from an EMBL/GenBank/DDBJ whole genome shotgun (WGS) entry which is preliminary data.</text>
</comment>
<dbReference type="AlphaFoldDB" id="A0A9P7J736"/>
<evidence type="ECO:0000313" key="1">
    <source>
        <dbReference type="EMBL" id="KAG1806285.1"/>
    </source>
</evidence>
<dbReference type="EMBL" id="JABBWE010000002">
    <property type="protein sequence ID" value="KAG1806285.1"/>
    <property type="molecule type" value="Genomic_DNA"/>
</dbReference>
<dbReference type="Proteomes" id="UP000719766">
    <property type="component" value="Unassembled WGS sequence"/>
</dbReference>
<organism evidence="1 2">
    <name type="scientific">Suillus plorans</name>
    <dbReference type="NCBI Taxonomy" id="116603"/>
    <lineage>
        <taxon>Eukaryota</taxon>
        <taxon>Fungi</taxon>
        <taxon>Dikarya</taxon>
        <taxon>Basidiomycota</taxon>
        <taxon>Agaricomycotina</taxon>
        <taxon>Agaricomycetes</taxon>
        <taxon>Agaricomycetidae</taxon>
        <taxon>Boletales</taxon>
        <taxon>Suillineae</taxon>
        <taxon>Suillaceae</taxon>
        <taxon>Suillus</taxon>
    </lineage>
</organism>
<dbReference type="RefSeq" id="XP_041166756.1">
    <property type="nucleotide sequence ID" value="XM_041301325.1"/>
</dbReference>
<reference evidence="1" key="1">
    <citation type="journal article" date="2020" name="New Phytol.">
        <title>Comparative genomics reveals dynamic genome evolution in host specialist ectomycorrhizal fungi.</title>
        <authorList>
            <person name="Lofgren L.A."/>
            <person name="Nguyen N.H."/>
            <person name="Vilgalys R."/>
            <person name="Ruytinx J."/>
            <person name="Liao H.L."/>
            <person name="Branco S."/>
            <person name="Kuo A."/>
            <person name="LaButti K."/>
            <person name="Lipzen A."/>
            <person name="Andreopoulos W."/>
            <person name="Pangilinan J."/>
            <person name="Riley R."/>
            <person name="Hundley H."/>
            <person name="Na H."/>
            <person name="Barry K."/>
            <person name="Grigoriev I.V."/>
            <person name="Stajich J.E."/>
            <person name="Kennedy P.G."/>
        </authorList>
    </citation>
    <scope>NUCLEOTIDE SEQUENCE</scope>
    <source>
        <strain evidence="1">S12</strain>
    </source>
</reference>
<sequence>MPSAACQLERSLRKLQISESDSQKTETSTAVQWVPSKYSSDVSQYVLVKPPRAPCGNRWLFGFPIVRKELWNMGTIAFHHVRPGKTLPDNNAYIAMNSLTFLKVYLGLRVCTLAGGKVVGDSKDIPSECVTSGEVLLLVLWMDTERETTCPTQSQVHSLEMKLKRPPGWWVEIPVRMHIHLESP</sequence>
<dbReference type="OrthoDB" id="2606559at2759"/>
<protein>
    <submittedName>
        <fullName evidence="1">Uncharacterized protein</fullName>
    </submittedName>
</protein>
<dbReference type="GeneID" id="64595089"/>
<gene>
    <name evidence="1" type="ORF">HD556DRAFT_1320990</name>
</gene>
<evidence type="ECO:0000313" key="2">
    <source>
        <dbReference type="Proteomes" id="UP000719766"/>
    </source>
</evidence>
<name>A0A9P7J736_9AGAM</name>
<keyword evidence="2" id="KW-1185">Reference proteome</keyword>
<proteinExistence type="predicted"/>
<accession>A0A9P7J736</accession>